<dbReference type="EMBL" id="JAKLTQ010000004">
    <property type="protein sequence ID" value="MCG2621916.1"/>
    <property type="molecule type" value="Genomic_DNA"/>
</dbReference>
<gene>
    <name evidence="2" type="ORF">LVY72_08290</name>
</gene>
<dbReference type="InterPro" id="IPR004360">
    <property type="entry name" value="Glyas_Fos-R_dOase_dom"/>
</dbReference>
<feature type="domain" description="VOC" evidence="1">
    <location>
        <begin position="3"/>
        <end position="130"/>
    </location>
</feature>
<dbReference type="Pfam" id="PF00903">
    <property type="entry name" value="Glyoxalase"/>
    <property type="match status" value="1"/>
</dbReference>
<protein>
    <submittedName>
        <fullName evidence="2">Lactoylglutathione lyase</fullName>
    </submittedName>
</protein>
<dbReference type="SUPFAM" id="SSF54593">
    <property type="entry name" value="Glyoxalase/Bleomycin resistance protein/Dihydroxybiphenyl dioxygenase"/>
    <property type="match status" value="1"/>
</dbReference>
<evidence type="ECO:0000313" key="3">
    <source>
        <dbReference type="Proteomes" id="UP001165368"/>
    </source>
</evidence>
<reference evidence="2" key="1">
    <citation type="submission" date="2022-01" db="EMBL/GenBank/DDBJ databases">
        <authorList>
            <person name="Jo J.-H."/>
            <person name="Im W.-T."/>
        </authorList>
    </citation>
    <scope>NUCLEOTIDE SEQUENCE</scope>
    <source>
        <strain evidence="2">I2-34</strain>
    </source>
</reference>
<dbReference type="RefSeq" id="WP_237819597.1">
    <property type="nucleotide sequence ID" value="NZ_JAKLTQ010000004.1"/>
</dbReference>
<dbReference type="InterPro" id="IPR037523">
    <property type="entry name" value="VOC_core"/>
</dbReference>
<proteinExistence type="predicted"/>
<comment type="caution">
    <text evidence="2">The sequence shown here is derived from an EMBL/GenBank/DDBJ whole genome shotgun (WGS) entry which is preliminary data.</text>
</comment>
<dbReference type="InterPro" id="IPR029068">
    <property type="entry name" value="Glyas_Bleomycin-R_OHBP_Dase"/>
</dbReference>
<evidence type="ECO:0000313" key="2">
    <source>
        <dbReference type="EMBL" id="MCG2621916.1"/>
    </source>
</evidence>
<dbReference type="PROSITE" id="PS51819">
    <property type="entry name" value="VOC"/>
    <property type="match status" value="1"/>
</dbReference>
<dbReference type="PANTHER" id="PTHR36503:SF2">
    <property type="entry name" value="BLR2408 PROTEIN"/>
    <property type="match status" value="1"/>
</dbReference>
<keyword evidence="3" id="KW-1185">Reference proteome</keyword>
<dbReference type="Gene3D" id="3.10.180.10">
    <property type="entry name" value="2,3-Dihydroxybiphenyl 1,2-Dioxygenase, domain 1"/>
    <property type="match status" value="1"/>
</dbReference>
<dbReference type="PANTHER" id="PTHR36503">
    <property type="entry name" value="BLR2520 PROTEIN"/>
    <property type="match status" value="1"/>
</dbReference>
<accession>A0ABS9L5F6</accession>
<keyword evidence="2" id="KW-0456">Lyase</keyword>
<sequence length="150" mass="16081">MARMIFPNLPVSDLGKATEFYTGLGFAKEPRFSSEECSAITVAENITVMLLEKGMYEGFLGEGGTAHLNSNAKEVLNCLSCDSREEVDDLVARAEASGGSVYLPAKEQMPGMYGASVADPDGHVWELLWMSPQAIKDVAAQNTGQETAQA</sequence>
<dbReference type="Proteomes" id="UP001165368">
    <property type="component" value="Unassembled WGS sequence"/>
</dbReference>
<name>A0ABS9L5F6_9MICC</name>
<organism evidence="2 3">
    <name type="scientific">Arthrobacter hankyongi</name>
    <dbReference type="NCBI Taxonomy" id="2904801"/>
    <lineage>
        <taxon>Bacteria</taxon>
        <taxon>Bacillati</taxon>
        <taxon>Actinomycetota</taxon>
        <taxon>Actinomycetes</taxon>
        <taxon>Micrococcales</taxon>
        <taxon>Micrococcaceae</taxon>
        <taxon>Arthrobacter</taxon>
    </lineage>
</organism>
<dbReference type="GO" id="GO:0016829">
    <property type="term" value="F:lyase activity"/>
    <property type="evidence" value="ECO:0007669"/>
    <property type="project" value="UniProtKB-KW"/>
</dbReference>
<evidence type="ECO:0000259" key="1">
    <source>
        <dbReference type="PROSITE" id="PS51819"/>
    </source>
</evidence>